<dbReference type="Gene3D" id="1.20.80.10">
    <property type="match status" value="1"/>
</dbReference>
<organism evidence="2 3">
    <name type="scientific">Brachionus plicatilis</name>
    <name type="common">Marine rotifer</name>
    <name type="synonym">Brachionus muelleri</name>
    <dbReference type="NCBI Taxonomy" id="10195"/>
    <lineage>
        <taxon>Eukaryota</taxon>
        <taxon>Metazoa</taxon>
        <taxon>Spiralia</taxon>
        <taxon>Gnathifera</taxon>
        <taxon>Rotifera</taxon>
        <taxon>Eurotatoria</taxon>
        <taxon>Monogononta</taxon>
        <taxon>Pseudotrocha</taxon>
        <taxon>Ploima</taxon>
        <taxon>Brachionidae</taxon>
        <taxon>Brachionus</taxon>
    </lineage>
</organism>
<dbReference type="Gene3D" id="3.10.20.90">
    <property type="entry name" value="Phosphatidylinositol 3-kinase Catalytic Subunit, Chain A, domain 1"/>
    <property type="match status" value="1"/>
</dbReference>
<feature type="domain" description="FERM" evidence="1">
    <location>
        <begin position="125"/>
        <end position="305"/>
    </location>
</feature>
<gene>
    <name evidence="2" type="ORF">BpHYR1_001045</name>
</gene>
<dbReference type="AlphaFoldDB" id="A0A3M7QDB3"/>
<dbReference type="EMBL" id="REGN01006528">
    <property type="protein sequence ID" value="RNA09174.1"/>
    <property type="molecule type" value="Genomic_DNA"/>
</dbReference>
<name>A0A3M7QDB3_BRAPC</name>
<dbReference type="SUPFAM" id="SSF47031">
    <property type="entry name" value="Second domain of FERM"/>
    <property type="match status" value="1"/>
</dbReference>
<sequence length="305" mass="35534">MILICSIINSYYGQIDSESLSDGPGSNKLLNGDEILAVNDEDVEFASRNYLLVKQPTPKSNNSLLLTEDKKALKKEINSNKKVKVRFRLEDNGKELIKCDEEILNEELIEKETIKIDLNLEISEPIFKVSLENQNVKSFKYDKNTTVKDVLQCLKEKLSIKTMDYFGLVIRLSNEFDCVSKYILIDEMQHLFSIREKFGQNFICMLRFVFIPSNYQELSAFDENALSYLYEQSVNDVLKEKYASEIKYEMILHLTTLGILYDLYDVLPDFYSNNFELDIFFKQKIKGLILINQFQIGNHLTFYSN</sequence>
<dbReference type="PROSITE" id="PS50057">
    <property type="entry name" value="FERM_3"/>
    <property type="match status" value="1"/>
</dbReference>
<dbReference type="PANTHER" id="PTHR46221">
    <property type="entry name" value="FERM AND PDZ DOMAIN-CONTAINING PROTEIN FAMILY MEMBER"/>
    <property type="match status" value="1"/>
</dbReference>
<keyword evidence="3" id="KW-1185">Reference proteome</keyword>
<evidence type="ECO:0000313" key="2">
    <source>
        <dbReference type="EMBL" id="RNA09174.1"/>
    </source>
</evidence>
<comment type="caution">
    <text evidence="2">The sequence shown here is derived from an EMBL/GenBank/DDBJ whole genome shotgun (WGS) entry which is preliminary data.</text>
</comment>
<dbReference type="PANTHER" id="PTHR46221:SF3">
    <property type="entry name" value="FERM AND PDZ DOMAIN-CONTAINING PROTEIN 4"/>
    <property type="match status" value="1"/>
</dbReference>
<dbReference type="InterPro" id="IPR014352">
    <property type="entry name" value="FERM/acyl-CoA-bd_prot_sf"/>
</dbReference>
<accession>A0A3M7QDB3</accession>
<dbReference type="STRING" id="10195.A0A3M7QDB3"/>
<dbReference type="InterPro" id="IPR035963">
    <property type="entry name" value="FERM_2"/>
</dbReference>
<evidence type="ECO:0000313" key="3">
    <source>
        <dbReference type="Proteomes" id="UP000276133"/>
    </source>
</evidence>
<dbReference type="InterPro" id="IPR029071">
    <property type="entry name" value="Ubiquitin-like_domsf"/>
</dbReference>
<proteinExistence type="predicted"/>
<protein>
    <submittedName>
        <fullName evidence="2">FERM and PDZ domain-containing 4-like isoform X1</fullName>
    </submittedName>
</protein>
<dbReference type="InterPro" id="IPR000299">
    <property type="entry name" value="FERM_domain"/>
</dbReference>
<evidence type="ECO:0000259" key="1">
    <source>
        <dbReference type="PROSITE" id="PS50057"/>
    </source>
</evidence>
<dbReference type="Proteomes" id="UP000276133">
    <property type="component" value="Unassembled WGS sequence"/>
</dbReference>
<dbReference type="Pfam" id="PF21989">
    <property type="entry name" value="RA_2"/>
    <property type="match status" value="1"/>
</dbReference>
<reference evidence="2 3" key="1">
    <citation type="journal article" date="2018" name="Sci. Rep.">
        <title>Genomic signatures of local adaptation to the degree of environmental predictability in rotifers.</title>
        <authorList>
            <person name="Franch-Gras L."/>
            <person name="Hahn C."/>
            <person name="Garcia-Roger E.M."/>
            <person name="Carmona M.J."/>
            <person name="Serra M."/>
            <person name="Gomez A."/>
        </authorList>
    </citation>
    <scope>NUCLEOTIDE SEQUENCE [LARGE SCALE GENOMIC DNA]</scope>
    <source>
        <strain evidence="2">HYR1</strain>
    </source>
</reference>
<dbReference type="OrthoDB" id="5859304at2759"/>
<dbReference type="SUPFAM" id="SSF54236">
    <property type="entry name" value="Ubiquitin-like"/>
    <property type="match status" value="1"/>
</dbReference>